<keyword evidence="1" id="KW-0812">Transmembrane</keyword>
<accession>A0A0A3I9G2</accession>
<evidence type="ECO:0000313" key="2">
    <source>
        <dbReference type="EMBL" id="KGR79423.1"/>
    </source>
</evidence>
<keyword evidence="1" id="KW-0472">Membrane</keyword>
<dbReference type="AlphaFoldDB" id="A0A0A3I9G2"/>
<dbReference type="EMBL" id="JPVN01000006">
    <property type="protein sequence ID" value="KGR79423.1"/>
    <property type="molecule type" value="Genomic_DNA"/>
</dbReference>
<dbReference type="Proteomes" id="UP000030416">
    <property type="component" value="Unassembled WGS sequence"/>
</dbReference>
<proteinExistence type="predicted"/>
<dbReference type="RefSeq" id="WP_036184459.1">
    <property type="nucleotide sequence ID" value="NZ_AVDA01000006.1"/>
</dbReference>
<name>A0A0A3I9G2_9BACL</name>
<evidence type="ECO:0000313" key="3">
    <source>
        <dbReference type="Proteomes" id="UP000030416"/>
    </source>
</evidence>
<protein>
    <submittedName>
        <fullName evidence="2">Uncharacterized protein</fullName>
    </submittedName>
</protein>
<keyword evidence="3" id="KW-1185">Reference proteome</keyword>
<evidence type="ECO:0000256" key="1">
    <source>
        <dbReference type="SAM" id="Phobius"/>
    </source>
</evidence>
<keyword evidence="1" id="KW-1133">Transmembrane helix</keyword>
<comment type="caution">
    <text evidence="2">The sequence shown here is derived from an EMBL/GenBank/DDBJ whole genome shotgun (WGS) entry which is preliminary data.</text>
</comment>
<organism evidence="2 3">
    <name type="scientific">Ureibacillus manganicus DSM 26584</name>
    <dbReference type="NCBI Taxonomy" id="1384049"/>
    <lineage>
        <taxon>Bacteria</taxon>
        <taxon>Bacillati</taxon>
        <taxon>Bacillota</taxon>
        <taxon>Bacilli</taxon>
        <taxon>Bacillales</taxon>
        <taxon>Caryophanaceae</taxon>
        <taxon>Ureibacillus</taxon>
    </lineage>
</organism>
<reference evidence="2 3" key="1">
    <citation type="submission" date="2014-02" db="EMBL/GenBank/DDBJ databases">
        <title>Draft genome sequence of Lysinibacillus manganicus DSM 26584T.</title>
        <authorList>
            <person name="Zhang F."/>
            <person name="Wang G."/>
            <person name="Zhang L."/>
        </authorList>
    </citation>
    <scope>NUCLEOTIDE SEQUENCE [LARGE SCALE GENOMIC DNA]</scope>
    <source>
        <strain evidence="2 3">DSM 26584</strain>
    </source>
</reference>
<gene>
    <name evidence="2" type="ORF">CD29_06945</name>
</gene>
<sequence length="71" mass="8385">MKYFSIFFIIGVFLFMFIIFPIMDALEVPSLGELLGMLFTNHYLWTLLLITLFILMMGYIVYRGVKKIIHS</sequence>
<feature type="transmembrane region" description="Helical" evidence="1">
    <location>
        <begin position="5"/>
        <end position="23"/>
    </location>
</feature>
<feature type="transmembrane region" description="Helical" evidence="1">
    <location>
        <begin position="43"/>
        <end position="62"/>
    </location>
</feature>